<feature type="domain" description="GIY-YIG" evidence="1">
    <location>
        <begin position="1"/>
        <end position="43"/>
    </location>
</feature>
<dbReference type="PROSITE" id="PS50164">
    <property type="entry name" value="GIY_YIG"/>
    <property type="match status" value="1"/>
</dbReference>
<dbReference type="Proteomes" id="UP000772618">
    <property type="component" value="Unassembled WGS sequence"/>
</dbReference>
<keyword evidence="3" id="KW-1185">Reference proteome</keyword>
<accession>A0ABS5W006</accession>
<protein>
    <submittedName>
        <fullName evidence="2">GIY-YIG nuclease family protein</fullName>
    </submittedName>
</protein>
<dbReference type="Gene3D" id="3.40.1440.10">
    <property type="entry name" value="GIY-YIG endonuclease"/>
    <property type="match status" value="1"/>
</dbReference>
<gene>
    <name evidence="2" type="ORF">KK060_24415</name>
</gene>
<dbReference type="InterPro" id="IPR035901">
    <property type="entry name" value="GIY-YIG_endonuc_sf"/>
</dbReference>
<sequence>KYYVGHTDSIERRLEEHNTGRGSTFTSNCHPWTLVYQESFLPV</sequence>
<dbReference type="EMBL" id="JAHESD010000113">
    <property type="protein sequence ID" value="MBT1706445.1"/>
    <property type="molecule type" value="Genomic_DNA"/>
</dbReference>
<dbReference type="InterPro" id="IPR000305">
    <property type="entry name" value="GIY-YIG_endonuc"/>
</dbReference>
<evidence type="ECO:0000259" key="1">
    <source>
        <dbReference type="PROSITE" id="PS50164"/>
    </source>
</evidence>
<comment type="caution">
    <text evidence="2">The sequence shown here is derived from an EMBL/GenBank/DDBJ whole genome shotgun (WGS) entry which is preliminary data.</text>
</comment>
<proteinExistence type="predicted"/>
<evidence type="ECO:0000313" key="2">
    <source>
        <dbReference type="EMBL" id="MBT1706445.1"/>
    </source>
</evidence>
<evidence type="ECO:0000313" key="3">
    <source>
        <dbReference type="Proteomes" id="UP000772618"/>
    </source>
</evidence>
<dbReference type="SUPFAM" id="SSF82771">
    <property type="entry name" value="GIY-YIG endonuclease"/>
    <property type="match status" value="1"/>
</dbReference>
<feature type="non-terminal residue" evidence="2">
    <location>
        <position position="1"/>
    </location>
</feature>
<name>A0ABS5W006_9BACT</name>
<reference evidence="2 3" key="1">
    <citation type="submission" date="2021-05" db="EMBL/GenBank/DDBJ databases">
        <title>A Polyphasic approach of four new species of the genus Ohtaekwangia: Ohtaekwangia histidinii sp. nov., Ohtaekwangia cretensis sp. nov., Ohtaekwangia indiensis sp. nov., Ohtaekwangia reichenbachii sp. nov. from diverse environment.</title>
        <authorList>
            <person name="Octaviana S."/>
        </authorList>
    </citation>
    <scope>NUCLEOTIDE SEQUENCE [LARGE SCALE GENOMIC DNA]</scope>
    <source>
        <strain evidence="2 3">PWU20</strain>
    </source>
</reference>
<dbReference type="Pfam" id="PF01541">
    <property type="entry name" value="GIY-YIG"/>
    <property type="match status" value="1"/>
</dbReference>
<organism evidence="2 3">
    <name type="scientific">Chryseosolibacter indicus</name>
    <dbReference type="NCBI Taxonomy" id="2782351"/>
    <lineage>
        <taxon>Bacteria</taxon>
        <taxon>Pseudomonadati</taxon>
        <taxon>Bacteroidota</taxon>
        <taxon>Cytophagia</taxon>
        <taxon>Cytophagales</taxon>
        <taxon>Chryseotaleaceae</taxon>
        <taxon>Chryseosolibacter</taxon>
    </lineage>
</organism>